<dbReference type="GO" id="GO:0005524">
    <property type="term" value="F:ATP binding"/>
    <property type="evidence" value="ECO:0007669"/>
    <property type="project" value="UniProtKB-KW"/>
</dbReference>
<evidence type="ECO:0000256" key="6">
    <source>
        <dbReference type="ARBA" id="ARBA00022741"/>
    </source>
</evidence>
<dbReference type="Proteomes" id="UP000030661">
    <property type="component" value="Unassembled WGS sequence"/>
</dbReference>
<gene>
    <name evidence="11" type="ORF">U27_01639</name>
</gene>
<evidence type="ECO:0000256" key="7">
    <source>
        <dbReference type="ARBA" id="ARBA00022840"/>
    </source>
</evidence>
<dbReference type="InterPro" id="IPR017871">
    <property type="entry name" value="ABC_transporter-like_CS"/>
</dbReference>
<dbReference type="InterPro" id="IPR003439">
    <property type="entry name" value="ABC_transporter-like_ATP-bd"/>
</dbReference>
<dbReference type="GO" id="GO:0015833">
    <property type="term" value="P:peptide transport"/>
    <property type="evidence" value="ECO:0007669"/>
    <property type="project" value="InterPro"/>
</dbReference>
<dbReference type="SUPFAM" id="SSF52540">
    <property type="entry name" value="P-loop containing nucleoside triphosphate hydrolases"/>
    <property type="match status" value="1"/>
</dbReference>
<comment type="similarity">
    <text evidence="2">Belongs to the ABC transporter superfamily.</text>
</comment>
<name>A0A0S6W9D9_VECG1</name>
<evidence type="ECO:0000256" key="2">
    <source>
        <dbReference type="ARBA" id="ARBA00005417"/>
    </source>
</evidence>
<evidence type="ECO:0000256" key="5">
    <source>
        <dbReference type="ARBA" id="ARBA00022519"/>
    </source>
</evidence>
<keyword evidence="3" id="KW-0813">Transport</keyword>
<dbReference type="Gene3D" id="3.40.50.300">
    <property type="entry name" value="P-loop containing nucleotide triphosphate hydrolases"/>
    <property type="match status" value="1"/>
</dbReference>
<comment type="subcellular location">
    <subcellularLocation>
        <location evidence="1">Cell membrane</location>
        <topology evidence="1">Peripheral membrane protein</topology>
    </subcellularLocation>
</comment>
<dbReference type="FunFam" id="3.40.50.300:FF:000016">
    <property type="entry name" value="Oligopeptide ABC transporter ATP-binding component"/>
    <property type="match status" value="1"/>
</dbReference>
<dbReference type="CDD" id="cd03257">
    <property type="entry name" value="ABC_NikE_OppD_transporters"/>
    <property type="match status" value="1"/>
</dbReference>
<accession>A0A0S6W9D9</accession>
<keyword evidence="8" id="KW-1278">Translocase</keyword>
<dbReference type="PROSITE" id="PS50893">
    <property type="entry name" value="ABC_TRANSPORTER_2"/>
    <property type="match status" value="1"/>
</dbReference>
<dbReference type="InterPro" id="IPR050388">
    <property type="entry name" value="ABC_Ni/Peptide_Import"/>
</dbReference>
<sequence length="323" mass="35945">MQRKLLEVRNLSVHFKTSEGIVQAVRDVSFDVEHGESVGIVGESGSGKSVTSLAIMQLIPNPPGSIEQGEVLFEETNLLTLPRKTIRAFRGNRIAMIFQEPMVSLNPIHTAGQQIMEPLRLHKRFSKKAAAQRVLELLELVGISAPEQRIKEYPHQLSGGMRQRVMIAMALACEPKLLIADEPTTALDVTIQAQILNLIKELQAKTHAGVMMITHNLGVVAETCDRVIVMYTGHVVEKAEVKELFQQPLHPYTRGLLQSIPQIAVPKTPLTPIQGTVPNPFQMPSGCSFHPRCPEAMEICRRETPQLVMHDNGHAVRCWQFNV</sequence>
<dbReference type="eggNOG" id="COG0444">
    <property type="taxonomic scope" value="Bacteria"/>
</dbReference>
<keyword evidence="7" id="KW-0067">ATP-binding</keyword>
<evidence type="ECO:0000313" key="11">
    <source>
        <dbReference type="EMBL" id="GAK54809.1"/>
    </source>
</evidence>
<protein>
    <submittedName>
        <fullName evidence="11">Oligopeptide/dipeptide ABC transporter, ATPase subunit</fullName>
    </submittedName>
</protein>
<dbReference type="GO" id="GO:0016887">
    <property type="term" value="F:ATP hydrolysis activity"/>
    <property type="evidence" value="ECO:0007669"/>
    <property type="project" value="InterPro"/>
</dbReference>
<proteinExistence type="inferred from homology"/>
<keyword evidence="12" id="KW-1185">Reference proteome</keyword>
<dbReference type="HOGENOM" id="CLU_000604_1_23_0"/>
<evidence type="ECO:0000256" key="9">
    <source>
        <dbReference type="ARBA" id="ARBA00023136"/>
    </source>
</evidence>
<dbReference type="InterPro" id="IPR013563">
    <property type="entry name" value="Oligopep_ABC_C"/>
</dbReference>
<dbReference type="STRING" id="1499967.U27_01639"/>
<dbReference type="InterPro" id="IPR003593">
    <property type="entry name" value="AAA+_ATPase"/>
</dbReference>
<dbReference type="NCBIfam" id="TIGR01727">
    <property type="entry name" value="oligo_HPY"/>
    <property type="match status" value="1"/>
</dbReference>
<dbReference type="Pfam" id="PF08352">
    <property type="entry name" value="oligo_HPY"/>
    <property type="match status" value="1"/>
</dbReference>
<dbReference type="AlphaFoldDB" id="A0A0S6W9D9"/>
<keyword evidence="4" id="KW-1003">Cell membrane</keyword>
<feature type="domain" description="ABC transporter" evidence="10">
    <location>
        <begin position="8"/>
        <end position="257"/>
    </location>
</feature>
<evidence type="ECO:0000256" key="4">
    <source>
        <dbReference type="ARBA" id="ARBA00022475"/>
    </source>
</evidence>
<reference evidence="11 12" key="1">
    <citation type="journal article" date="2015" name="PeerJ">
        <title>First genomic representation of candidate bacterial phylum KSB3 points to enhanced environmental sensing as a trigger of wastewater bulking.</title>
        <authorList>
            <person name="Sekiguchi Y."/>
            <person name="Ohashi A."/>
            <person name="Parks D.H."/>
            <person name="Yamauchi T."/>
            <person name="Tyson G.W."/>
            <person name="Hugenholtz P."/>
        </authorList>
    </citation>
    <scope>NUCLEOTIDE SEQUENCE [LARGE SCALE GENOMIC DNA]</scope>
</reference>
<keyword evidence="6" id="KW-0547">Nucleotide-binding</keyword>
<keyword evidence="5" id="KW-0997">Cell inner membrane</keyword>
<dbReference type="PANTHER" id="PTHR43297">
    <property type="entry name" value="OLIGOPEPTIDE TRANSPORT ATP-BINDING PROTEIN APPD"/>
    <property type="match status" value="1"/>
</dbReference>
<dbReference type="SMART" id="SM00382">
    <property type="entry name" value="AAA"/>
    <property type="match status" value="1"/>
</dbReference>
<dbReference type="GO" id="GO:0005886">
    <property type="term" value="C:plasma membrane"/>
    <property type="evidence" value="ECO:0007669"/>
    <property type="project" value="UniProtKB-SubCell"/>
</dbReference>
<evidence type="ECO:0000256" key="3">
    <source>
        <dbReference type="ARBA" id="ARBA00022448"/>
    </source>
</evidence>
<evidence type="ECO:0000259" key="10">
    <source>
        <dbReference type="PROSITE" id="PS50893"/>
    </source>
</evidence>
<dbReference type="Pfam" id="PF00005">
    <property type="entry name" value="ABC_tran"/>
    <property type="match status" value="1"/>
</dbReference>
<dbReference type="PANTHER" id="PTHR43297:SF14">
    <property type="entry name" value="ATPASE AAA-TYPE CORE DOMAIN-CONTAINING PROTEIN"/>
    <property type="match status" value="1"/>
</dbReference>
<organism evidence="11 12">
    <name type="scientific">Vecturithrix granuli</name>
    <dbReference type="NCBI Taxonomy" id="1499967"/>
    <lineage>
        <taxon>Bacteria</taxon>
        <taxon>Candidatus Moduliflexota</taxon>
        <taxon>Candidatus Vecturitrichia</taxon>
        <taxon>Candidatus Vecturitrichales</taxon>
        <taxon>Candidatus Vecturitrichaceae</taxon>
        <taxon>Candidatus Vecturithrix</taxon>
    </lineage>
</organism>
<evidence type="ECO:0000313" key="12">
    <source>
        <dbReference type="Proteomes" id="UP000030661"/>
    </source>
</evidence>
<evidence type="ECO:0000256" key="1">
    <source>
        <dbReference type="ARBA" id="ARBA00004202"/>
    </source>
</evidence>
<evidence type="ECO:0000256" key="8">
    <source>
        <dbReference type="ARBA" id="ARBA00022967"/>
    </source>
</evidence>
<dbReference type="PROSITE" id="PS00211">
    <property type="entry name" value="ABC_TRANSPORTER_1"/>
    <property type="match status" value="1"/>
</dbReference>
<dbReference type="InterPro" id="IPR027417">
    <property type="entry name" value="P-loop_NTPase"/>
</dbReference>
<keyword evidence="9" id="KW-0472">Membrane</keyword>
<dbReference type="EMBL" id="DF820463">
    <property type="protein sequence ID" value="GAK54809.1"/>
    <property type="molecule type" value="Genomic_DNA"/>
</dbReference>